<dbReference type="PANTHER" id="PTHR33608">
    <property type="entry name" value="BLL2464 PROTEIN"/>
    <property type="match status" value="1"/>
</dbReference>
<name>F9Y5R2_KETVW</name>
<feature type="domain" description="DUF58" evidence="2">
    <location>
        <begin position="43"/>
        <end position="244"/>
    </location>
</feature>
<keyword evidence="4" id="KW-1185">Reference proteome</keyword>
<dbReference type="InterPro" id="IPR002881">
    <property type="entry name" value="DUF58"/>
</dbReference>
<dbReference type="Proteomes" id="UP000000692">
    <property type="component" value="Chromosome"/>
</dbReference>
<accession>F9Y5R2</accession>
<dbReference type="OrthoDB" id="9776116at2"/>
<dbReference type="Pfam" id="PF01882">
    <property type="entry name" value="DUF58"/>
    <property type="match status" value="1"/>
</dbReference>
<dbReference type="AlphaFoldDB" id="F9Y5R2"/>
<dbReference type="PANTHER" id="PTHR33608:SF6">
    <property type="entry name" value="BLL2464 PROTEIN"/>
    <property type="match status" value="1"/>
</dbReference>
<evidence type="ECO:0000313" key="3">
    <source>
        <dbReference type="EMBL" id="AEM41987.1"/>
    </source>
</evidence>
<protein>
    <recommendedName>
        <fullName evidence="2">DUF58 domain-containing protein</fullName>
    </recommendedName>
</protein>
<feature type="region of interest" description="Disordered" evidence="1">
    <location>
        <begin position="22"/>
        <end position="47"/>
    </location>
</feature>
<organism evidence="3 4">
    <name type="scientific">Ketogulonicigenium vulgare (strain WSH-001)</name>
    <dbReference type="NCBI Taxonomy" id="759362"/>
    <lineage>
        <taxon>Bacteria</taxon>
        <taxon>Pseudomonadati</taxon>
        <taxon>Pseudomonadota</taxon>
        <taxon>Alphaproteobacteria</taxon>
        <taxon>Rhodobacterales</taxon>
        <taxon>Roseobacteraceae</taxon>
        <taxon>Ketogulonicigenium</taxon>
    </lineage>
</organism>
<proteinExistence type="predicted"/>
<reference evidence="3 4" key="1">
    <citation type="journal article" date="2011" name="J. Bacteriol.">
        <title>Complete genome sequence of the industrial strain Ketogulonicigenium vulgare WSH-001.</title>
        <authorList>
            <person name="Liu L."/>
            <person name="Li Y."/>
            <person name="Zhang J."/>
            <person name="Zhou Z."/>
            <person name="Liu J."/>
            <person name="Li X."/>
            <person name="Zhou J."/>
            <person name="Du G."/>
            <person name="Wang L."/>
            <person name="Chen J."/>
        </authorList>
    </citation>
    <scope>NUCLEOTIDE SEQUENCE [LARGE SCALE GENOMIC DNA]</scope>
    <source>
        <strain evidence="3 4">WSH-001</strain>
    </source>
</reference>
<dbReference type="eggNOG" id="COG1721">
    <property type="taxonomic scope" value="Bacteria"/>
</dbReference>
<gene>
    <name evidence="3" type="ordered locus">KVU_2148</name>
</gene>
<dbReference type="RefSeq" id="WP_013385368.1">
    <property type="nucleotide sequence ID" value="NC_017384.1"/>
</dbReference>
<evidence type="ECO:0000259" key="2">
    <source>
        <dbReference type="Pfam" id="PF01882"/>
    </source>
</evidence>
<evidence type="ECO:0000256" key="1">
    <source>
        <dbReference type="SAM" id="MobiDB-lite"/>
    </source>
</evidence>
<dbReference type="KEGG" id="kvl:KVU_2148"/>
<sequence>MRPNPALLEQLMTAKLVPSLAQPSVGTGERRSRTKGPGIEFIDHRPYQPGDDTRHLDAYVMARSGEAVIREYALMRQVPITIVLDTSASMAEKRDVAGQIAQVFGFVGLAAGDRVQVAAPRGGALHLGPRLQGTQRAEILFDEIATAEAGPALDLTPLLRAAQSQRGLMIIISDWWDEGLAAQLPLAAAAGQEVLGIQLLAPIERDPTALGQGVMTLEDQESGAEIDVRLDSATLSAYTRAVTSWQQDLGQTFRRFSWHFLTLGTEDPLDDFFLRRCRGLGILT</sequence>
<dbReference type="EMBL" id="CP002018">
    <property type="protein sequence ID" value="AEM41987.1"/>
    <property type="molecule type" value="Genomic_DNA"/>
</dbReference>
<dbReference type="HOGENOM" id="CLU_054927_3_1_5"/>
<evidence type="ECO:0000313" key="4">
    <source>
        <dbReference type="Proteomes" id="UP000000692"/>
    </source>
</evidence>